<dbReference type="GO" id="GO:0005634">
    <property type="term" value="C:nucleus"/>
    <property type="evidence" value="ECO:0007669"/>
    <property type="project" value="TreeGrafter"/>
</dbReference>
<keyword evidence="10" id="KW-1185">Reference proteome</keyword>
<dbReference type="InterPro" id="IPR051430">
    <property type="entry name" value="Fungal_TF_Env_Response"/>
</dbReference>
<reference evidence="9" key="2">
    <citation type="submission" date="2023-05" db="EMBL/GenBank/DDBJ databases">
        <authorList>
            <consortium name="Lawrence Berkeley National Laboratory"/>
            <person name="Steindorff A."/>
            <person name="Hensen N."/>
            <person name="Bonometti L."/>
            <person name="Westerberg I."/>
            <person name="Brannstrom I.O."/>
            <person name="Guillou S."/>
            <person name="Cros-Aarteil S."/>
            <person name="Calhoun S."/>
            <person name="Haridas S."/>
            <person name="Kuo A."/>
            <person name="Mondo S."/>
            <person name="Pangilinan J."/>
            <person name="Riley R."/>
            <person name="Labutti K."/>
            <person name="Andreopoulos B."/>
            <person name="Lipzen A."/>
            <person name="Chen C."/>
            <person name="Yanf M."/>
            <person name="Daum C."/>
            <person name="Ng V."/>
            <person name="Clum A."/>
            <person name="Ohm R."/>
            <person name="Martin F."/>
            <person name="Silar P."/>
            <person name="Natvig D."/>
            <person name="Lalanne C."/>
            <person name="Gautier V."/>
            <person name="Ament-Velasquez S.L."/>
            <person name="Kruys A."/>
            <person name="Hutchinson M.I."/>
            <person name="Powell A.J."/>
            <person name="Barry K."/>
            <person name="Miller A.N."/>
            <person name="Grigoriev I.V."/>
            <person name="Debuchy R."/>
            <person name="Gladieux P."/>
            <person name="Thoren M.H."/>
            <person name="Johannesson H."/>
        </authorList>
    </citation>
    <scope>NUCLEOTIDE SEQUENCE</scope>
    <source>
        <strain evidence="9">CBS 123565</strain>
    </source>
</reference>
<gene>
    <name evidence="9" type="ORF">BT67DRAFT_488318</name>
</gene>
<keyword evidence="6" id="KW-0539">Nucleus</keyword>
<evidence type="ECO:0000256" key="4">
    <source>
        <dbReference type="ARBA" id="ARBA00023125"/>
    </source>
</evidence>
<feature type="domain" description="Xylanolytic transcriptional activator regulatory" evidence="8">
    <location>
        <begin position="111"/>
        <end position="342"/>
    </location>
</feature>
<organism evidence="9 10">
    <name type="scientific">Trichocladium antarcticum</name>
    <dbReference type="NCBI Taxonomy" id="1450529"/>
    <lineage>
        <taxon>Eukaryota</taxon>
        <taxon>Fungi</taxon>
        <taxon>Dikarya</taxon>
        <taxon>Ascomycota</taxon>
        <taxon>Pezizomycotina</taxon>
        <taxon>Sordariomycetes</taxon>
        <taxon>Sordariomycetidae</taxon>
        <taxon>Sordariales</taxon>
        <taxon>Chaetomiaceae</taxon>
        <taxon>Trichocladium</taxon>
    </lineage>
</organism>
<evidence type="ECO:0000313" key="9">
    <source>
        <dbReference type="EMBL" id="KAK4136698.1"/>
    </source>
</evidence>
<dbReference type="GO" id="GO:0001228">
    <property type="term" value="F:DNA-binding transcription activator activity, RNA polymerase II-specific"/>
    <property type="evidence" value="ECO:0007669"/>
    <property type="project" value="TreeGrafter"/>
</dbReference>
<dbReference type="CDD" id="cd12148">
    <property type="entry name" value="fungal_TF_MHR"/>
    <property type="match status" value="1"/>
</dbReference>
<evidence type="ECO:0000256" key="3">
    <source>
        <dbReference type="ARBA" id="ARBA00023015"/>
    </source>
</evidence>
<evidence type="ECO:0000256" key="2">
    <source>
        <dbReference type="ARBA" id="ARBA00022833"/>
    </source>
</evidence>
<evidence type="ECO:0000256" key="7">
    <source>
        <dbReference type="SAM" id="MobiDB-lite"/>
    </source>
</evidence>
<evidence type="ECO:0000256" key="1">
    <source>
        <dbReference type="ARBA" id="ARBA00022723"/>
    </source>
</evidence>
<name>A0AAN6UPB7_9PEZI</name>
<proteinExistence type="predicted"/>
<evidence type="ECO:0000256" key="5">
    <source>
        <dbReference type="ARBA" id="ARBA00023163"/>
    </source>
</evidence>
<dbReference type="Proteomes" id="UP001304895">
    <property type="component" value="Unassembled WGS sequence"/>
</dbReference>
<evidence type="ECO:0000259" key="8">
    <source>
        <dbReference type="Pfam" id="PF04082"/>
    </source>
</evidence>
<dbReference type="GO" id="GO:0006351">
    <property type="term" value="P:DNA-templated transcription"/>
    <property type="evidence" value="ECO:0007669"/>
    <property type="project" value="InterPro"/>
</dbReference>
<protein>
    <recommendedName>
        <fullName evidence="8">Xylanolytic transcriptional activator regulatory domain-containing protein</fullName>
    </recommendedName>
</protein>
<keyword evidence="5" id="KW-0804">Transcription</keyword>
<keyword evidence="3" id="KW-0805">Transcription regulation</keyword>
<feature type="region of interest" description="Disordered" evidence="7">
    <location>
        <begin position="1"/>
        <end position="20"/>
    </location>
</feature>
<dbReference type="PANTHER" id="PTHR31944:SF131">
    <property type="entry name" value="HEME-RESPONSIVE ZINC FINGER TRANSCRIPTION FACTOR HAP1"/>
    <property type="match status" value="1"/>
</dbReference>
<evidence type="ECO:0000256" key="6">
    <source>
        <dbReference type="ARBA" id="ARBA00023242"/>
    </source>
</evidence>
<dbReference type="EMBL" id="MU853403">
    <property type="protein sequence ID" value="KAK4136698.1"/>
    <property type="molecule type" value="Genomic_DNA"/>
</dbReference>
<evidence type="ECO:0000313" key="10">
    <source>
        <dbReference type="Proteomes" id="UP001304895"/>
    </source>
</evidence>
<dbReference type="GO" id="GO:0008270">
    <property type="term" value="F:zinc ion binding"/>
    <property type="evidence" value="ECO:0007669"/>
    <property type="project" value="InterPro"/>
</dbReference>
<dbReference type="PANTHER" id="PTHR31944">
    <property type="entry name" value="HEME-RESPONSIVE ZINC FINGER TRANSCRIPTION FACTOR HAP1"/>
    <property type="match status" value="1"/>
</dbReference>
<dbReference type="Pfam" id="PF04082">
    <property type="entry name" value="Fungal_trans"/>
    <property type="match status" value="1"/>
</dbReference>
<keyword evidence="1" id="KW-0479">Metal-binding</keyword>
<reference evidence="9" key="1">
    <citation type="journal article" date="2023" name="Mol. Phylogenet. Evol.">
        <title>Genome-scale phylogeny and comparative genomics of the fungal order Sordariales.</title>
        <authorList>
            <person name="Hensen N."/>
            <person name="Bonometti L."/>
            <person name="Westerberg I."/>
            <person name="Brannstrom I.O."/>
            <person name="Guillou S."/>
            <person name="Cros-Aarteil S."/>
            <person name="Calhoun S."/>
            <person name="Haridas S."/>
            <person name="Kuo A."/>
            <person name="Mondo S."/>
            <person name="Pangilinan J."/>
            <person name="Riley R."/>
            <person name="LaButti K."/>
            <person name="Andreopoulos B."/>
            <person name="Lipzen A."/>
            <person name="Chen C."/>
            <person name="Yan M."/>
            <person name="Daum C."/>
            <person name="Ng V."/>
            <person name="Clum A."/>
            <person name="Steindorff A."/>
            <person name="Ohm R.A."/>
            <person name="Martin F."/>
            <person name="Silar P."/>
            <person name="Natvig D.O."/>
            <person name="Lalanne C."/>
            <person name="Gautier V."/>
            <person name="Ament-Velasquez S.L."/>
            <person name="Kruys A."/>
            <person name="Hutchinson M.I."/>
            <person name="Powell A.J."/>
            <person name="Barry K."/>
            <person name="Miller A.N."/>
            <person name="Grigoriev I.V."/>
            <person name="Debuchy R."/>
            <person name="Gladieux P."/>
            <person name="Hiltunen Thoren M."/>
            <person name="Johannesson H."/>
        </authorList>
    </citation>
    <scope>NUCLEOTIDE SEQUENCE</scope>
    <source>
        <strain evidence="9">CBS 123565</strain>
    </source>
</reference>
<comment type="caution">
    <text evidence="9">The sequence shown here is derived from an EMBL/GenBank/DDBJ whole genome shotgun (WGS) entry which is preliminary data.</text>
</comment>
<dbReference type="InterPro" id="IPR007219">
    <property type="entry name" value="XnlR_reg_dom"/>
</dbReference>
<sequence>MTSSQPLEAPGSDGEPVEPKLVGDTHWTAIAYLVGTPDLEGPGQYTAGFPYISGTKPSWSARDARMRSYKDRVTSLSGAKFPFGSSSSFSLDVRQIVRFLPPRIHVDTLVGSYFRAFEPVYHLFHRKQFEIELGIFWDTNGVCVDAWLAQFLMMMVLGYQVAPAYTQAQMELLADDWTDRLLDAAQLVFRRSSYYLAPDAESLVPTMCLIAVAQMMGLVTGVDMPQLVTFMGFLTRSAMVLHLDKPPSTTTILSPYTAELRKRTWVTVQLLDLDVAMRTGTSYMHEDLKRIIPLNINDDEIIWTADGWTLAGEPSPPHVATDSTFQVKLAELLPILVRIVNHVNSPNKPPFKYEQVLAVDDILTALLRKIDSVLCPEPRGQRLVDLHPRNVQLSFFTVLINRTRLALHHHYVSSPRFCEYPSSSTKVLDAALVMLRIQQDWRPKPDAAVPGQPVPFPAHWLLDLCRDDFTAALLYYIITAHRQSLGQIPHWIGANQPSVIRGCLEVYKVRARRSPGHIDDLVTLYVAAGCLESVWALKPCEEVLEQVADRVEQTLRGRLVEESNERAVSGKKGGVALLGSETSSNVLIP</sequence>
<dbReference type="AlphaFoldDB" id="A0AAN6UPB7"/>
<dbReference type="GO" id="GO:0000978">
    <property type="term" value="F:RNA polymerase II cis-regulatory region sequence-specific DNA binding"/>
    <property type="evidence" value="ECO:0007669"/>
    <property type="project" value="TreeGrafter"/>
</dbReference>
<keyword evidence="4" id="KW-0238">DNA-binding</keyword>
<accession>A0AAN6UPB7</accession>
<keyword evidence="2" id="KW-0862">Zinc</keyword>